<sequence length="1154" mass="124387">MSTSTSNPENDPLEPSSTTTSSSTPTSPCSKELWLKFLASWRDEAQGRGSKAAQTYNKAHRSLSACPIPFQHPSQTVQLVGIGPTIAKRLTDELERWCKQNGQPMPQRPEFVTTKAKQQQQQPTTVASADSHEKEGKEPEAGETVAVGETTSLGEGSERGEREISLKGKVSSSGSTGGCGSKKVSQKKSRLKKPYIPQPRSGGYGLLLGLFSQTHSGDGGDEVYLTKADLITFSQPHCDSDYTHSSGGGGSGAGGKGGITASLYTAAVASSSSSGIRGGSTMSAAGSTTASNRSFHTAWASMKVLINKGYVYQTGNPPKFCLSEEGFQVARTIAKDAGVRQIDGGDGGGEGSCGATGAKLSFLSTSSPSFSSGVRRELEDHGDEPNRGESNGTPAVVPSSKCADGGSDSDLKRKRKTGLKLPSPTAAQKAAKPPRVGRTHDPNIGTRSLPAVEEGHLLPELETNDNGGDHDDGDETQVFRYAYLTAEGPGRRNVKSRGEAAMRLSDRDYSMTYSVEFPRVFASSPFVKLCIEGVEENPTRKETLVGWIRHASANLLAPGIGTMRTRKVVATSPDLVNLIRDSSDEDGEKKGSRLSQAEGSGMKQRRNDNVIEVDDFDDHGILEMLSDGERSKPATAAPGPAALGSSRRTFSRTVSGPEFGSKSLRRDHSINHTPGVEGDSVLISDPGQREIGREGRRVVVRAASGKNPDRHPLAVGSLVGGTKRRCGGPRLSSIVPPPAAEGMWYHNPAQPPSRAKSGNEVERMIPGCSDTATSSSSTSRIRRSVSEQQKGADLVSRVMGGQSEKGDPTTTTTATTPLEELQSKPITGPPSSNDYQPPSFEPITLPQDSFTIHLILDNREIRNHWSKGASGGSRRTSLAEALASKGVAVETRALELGDALWIARRKGGGGAEGDEVVLDYVVERKRLDDLTSSIVDGRWKEQKFRLSSAGLSQVIYLIEDHDVENQMKKFGSQIQTALSSTQVVDGFFVERTPNTDASIEYLARMHRVIEAMHENVELSVIPDKVISRPTYLRLQAHLRRARPSRPHLTTFSSYQSLNSKSASTTLRDTWARMLLAVKGMSAEKVSELLEVWQCPRQLWEEYRSLSSGADDQDREAKGRSLISDRCDPLEKRRKVGHPISFKLHQVFTSEEYLA</sequence>
<accession>A0ACD0NZA7</accession>
<keyword evidence="2" id="KW-1185">Reference proteome</keyword>
<protein>
    <submittedName>
        <fullName evidence="1">Uncharacterized protein</fullName>
    </submittedName>
</protein>
<name>A0ACD0NZA7_9BASI</name>
<dbReference type="Proteomes" id="UP000245626">
    <property type="component" value="Unassembled WGS sequence"/>
</dbReference>
<dbReference type="EMBL" id="KZ819864">
    <property type="protein sequence ID" value="PWN51175.1"/>
    <property type="molecule type" value="Genomic_DNA"/>
</dbReference>
<proteinExistence type="predicted"/>
<evidence type="ECO:0000313" key="1">
    <source>
        <dbReference type="EMBL" id="PWN51175.1"/>
    </source>
</evidence>
<reference evidence="1 2" key="1">
    <citation type="journal article" date="2018" name="Mol. Biol. Evol.">
        <title>Broad Genomic Sampling Reveals a Smut Pathogenic Ancestry of the Fungal Clade Ustilaginomycotina.</title>
        <authorList>
            <person name="Kijpornyongpan T."/>
            <person name="Mondo S.J."/>
            <person name="Barry K."/>
            <person name="Sandor L."/>
            <person name="Lee J."/>
            <person name="Lipzen A."/>
            <person name="Pangilinan J."/>
            <person name="LaButti K."/>
            <person name="Hainaut M."/>
            <person name="Henrissat B."/>
            <person name="Grigoriev I.V."/>
            <person name="Spatafora J.W."/>
            <person name="Aime M.C."/>
        </authorList>
    </citation>
    <scope>NUCLEOTIDE SEQUENCE [LARGE SCALE GENOMIC DNA]</scope>
    <source>
        <strain evidence="1 2">SA 807</strain>
    </source>
</reference>
<gene>
    <name evidence="1" type="ORF">IE53DRAFT_386468</name>
</gene>
<evidence type="ECO:0000313" key="2">
    <source>
        <dbReference type="Proteomes" id="UP000245626"/>
    </source>
</evidence>
<organism evidence="1 2">
    <name type="scientific">Violaceomyces palustris</name>
    <dbReference type="NCBI Taxonomy" id="1673888"/>
    <lineage>
        <taxon>Eukaryota</taxon>
        <taxon>Fungi</taxon>
        <taxon>Dikarya</taxon>
        <taxon>Basidiomycota</taxon>
        <taxon>Ustilaginomycotina</taxon>
        <taxon>Ustilaginomycetes</taxon>
        <taxon>Violaceomycetales</taxon>
        <taxon>Violaceomycetaceae</taxon>
        <taxon>Violaceomyces</taxon>
    </lineage>
</organism>